<feature type="compositionally biased region" description="Gly residues" evidence="1">
    <location>
        <begin position="236"/>
        <end position="250"/>
    </location>
</feature>
<dbReference type="Proteomes" id="UP001161691">
    <property type="component" value="Unassembled WGS sequence"/>
</dbReference>
<keyword evidence="3" id="KW-1185">Reference proteome</keyword>
<evidence type="ECO:0000256" key="1">
    <source>
        <dbReference type="SAM" id="MobiDB-lite"/>
    </source>
</evidence>
<feature type="compositionally biased region" description="Low complexity" evidence="1">
    <location>
        <begin position="217"/>
        <end position="235"/>
    </location>
</feature>
<organism evidence="2 3">
    <name type="scientific">Cohnella hashimotonis</name>
    <dbReference type="NCBI Taxonomy" id="2826895"/>
    <lineage>
        <taxon>Bacteria</taxon>
        <taxon>Bacillati</taxon>
        <taxon>Bacillota</taxon>
        <taxon>Bacilli</taxon>
        <taxon>Bacillales</taxon>
        <taxon>Paenibacillaceae</taxon>
        <taxon>Cohnella</taxon>
    </lineage>
</organism>
<sequence>MTRQDKTDDSAKFKFFGKDGAPLKTLSTSLGIALLANAALGSASFAAEAKPSETAAVAQPKLVEWSSEAVKAFYDPAVDWNLPLAGDGDECKDGEDVVPCPPAAGSGTGSGTGTGSSGQTVIVNNGYHSGFGWDDLLLYHLIFNNGSSYSSSGWANSHTTYYAGTTRPYKAKSYDSETFRSKPVVGSAVRPKTTDKSGSVTRRSSSSKPGGIGGNSSGFSGSSSGSSKSKSVFGSSGSGGKSRSSGGFGG</sequence>
<comment type="caution">
    <text evidence="2">The sequence shown here is derived from an EMBL/GenBank/DDBJ whole genome shotgun (WGS) entry which is preliminary data.</text>
</comment>
<reference evidence="2" key="1">
    <citation type="submission" date="2023-04" db="EMBL/GenBank/DDBJ databases">
        <title>Comparative genomic analysis of Cohnella hashimotonis sp. nov., isolated from the International Space Station.</title>
        <authorList>
            <person name="Venkateswaran K."/>
            <person name="Simpson A."/>
        </authorList>
    </citation>
    <scope>NUCLEOTIDE SEQUENCE</scope>
    <source>
        <strain evidence="2">F6_2S_P_1</strain>
    </source>
</reference>
<accession>A0ABT6THB2</accession>
<feature type="region of interest" description="Disordered" evidence="1">
    <location>
        <begin position="174"/>
        <end position="250"/>
    </location>
</feature>
<dbReference type="RefSeq" id="WP_282908872.1">
    <property type="nucleotide sequence ID" value="NZ_JAGRPV010000001.1"/>
</dbReference>
<protein>
    <submittedName>
        <fullName evidence="2">Uncharacterized protein</fullName>
    </submittedName>
</protein>
<proteinExistence type="predicted"/>
<gene>
    <name evidence="2" type="ORF">KB449_13450</name>
</gene>
<evidence type="ECO:0000313" key="2">
    <source>
        <dbReference type="EMBL" id="MDI4645976.1"/>
    </source>
</evidence>
<evidence type="ECO:0000313" key="3">
    <source>
        <dbReference type="Proteomes" id="UP001161691"/>
    </source>
</evidence>
<feature type="compositionally biased region" description="Low complexity" evidence="1">
    <location>
        <begin position="197"/>
        <end position="209"/>
    </location>
</feature>
<dbReference type="EMBL" id="JAGRPV010000001">
    <property type="protein sequence ID" value="MDI4645976.1"/>
    <property type="molecule type" value="Genomic_DNA"/>
</dbReference>
<name>A0ABT6THB2_9BACL</name>